<sequence length="164" mass="17648">MSTPPRVLITGMSGTGKSSVLEALRSRGCEVVETDVDGWSVWGALPGSADEGWLWDGDRMAELLARPRPRPLVVSGCVANQGRFYPHFEKVVLLSAPAEVILARVAARTTNPYGKSAEEQAEIIANLREVEPLLRRGADVEFDTSRMTVAEVADTLLALIGTTG</sequence>
<keyword evidence="2" id="KW-0808">Transferase</keyword>
<dbReference type="Proteomes" id="UP000619376">
    <property type="component" value="Unassembled WGS sequence"/>
</dbReference>
<dbReference type="Proteomes" id="UP000539473">
    <property type="component" value="Unassembled WGS sequence"/>
</dbReference>
<protein>
    <submittedName>
        <fullName evidence="2">Broad-specificity NMP kinase</fullName>
    </submittedName>
</protein>
<gene>
    <name evidence="1" type="ORF">GCM10017781_26210</name>
    <name evidence="2" type="ORF">HNQ07_002627</name>
</gene>
<dbReference type="Gene3D" id="3.40.50.300">
    <property type="entry name" value="P-loop containing nucleotide triphosphate hydrolases"/>
    <property type="match status" value="1"/>
</dbReference>
<reference evidence="2 3" key="3">
    <citation type="submission" date="2020-08" db="EMBL/GenBank/DDBJ databases">
        <title>Genomic Encyclopedia of Type Strains, Phase IV (KMG-IV): sequencing the most valuable type-strain genomes for metagenomic binning, comparative biology and taxonomic classification.</title>
        <authorList>
            <person name="Goeker M."/>
        </authorList>
    </citation>
    <scope>NUCLEOTIDE SEQUENCE [LARGE SCALE GENOMIC DNA]</scope>
    <source>
        <strain evidence="2 3">DSM 27521</strain>
    </source>
</reference>
<dbReference type="EMBL" id="JACHFK010000006">
    <property type="protein sequence ID" value="MBB5377154.1"/>
    <property type="molecule type" value="Genomic_DNA"/>
</dbReference>
<dbReference type="EMBL" id="BNAJ01000006">
    <property type="protein sequence ID" value="GHF48583.1"/>
    <property type="molecule type" value="Genomic_DNA"/>
</dbReference>
<evidence type="ECO:0000313" key="2">
    <source>
        <dbReference type="EMBL" id="MBB5377154.1"/>
    </source>
</evidence>
<dbReference type="AlphaFoldDB" id="A0A7W8KFB7"/>
<dbReference type="SUPFAM" id="SSF52540">
    <property type="entry name" value="P-loop containing nucleoside triphosphate hydrolases"/>
    <property type="match status" value="1"/>
</dbReference>
<dbReference type="RefSeq" id="WP_229831978.1">
    <property type="nucleotide sequence ID" value="NZ_BNAJ01000006.1"/>
</dbReference>
<accession>A0A7W8KFB7</accession>
<keyword evidence="2" id="KW-0418">Kinase</keyword>
<evidence type="ECO:0000313" key="4">
    <source>
        <dbReference type="Proteomes" id="UP000619376"/>
    </source>
</evidence>
<dbReference type="InterPro" id="IPR027417">
    <property type="entry name" value="P-loop_NTPase"/>
</dbReference>
<organism evidence="2 3">
    <name type="scientific">Deinococcus metalli</name>
    <dbReference type="NCBI Taxonomy" id="1141878"/>
    <lineage>
        <taxon>Bacteria</taxon>
        <taxon>Thermotogati</taxon>
        <taxon>Deinococcota</taxon>
        <taxon>Deinococci</taxon>
        <taxon>Deinococcales</taxon>
        <taxon>Deinococcaceae</taxon>
        <taxon>Deinococcus</taxon>
    </lineage>
</organism>
<comment type="caution">
    <text evidence="2">The sequence shown here is derived from an EMBL/GenBank/DDBJ whole genome shotgun (WGS) entry which is preliminary data.</text>
</comment>
<dbReference type="Pfam" id="PF13238">
    <property type="entry name" value="AAA_18"/>
    <property type="match status" value="1"/>
</dbReference>
<evidence type="ECO:0000313" key="1">
    <source>
        <dbReference type="EMBL" id="GHF48583.1"/>
    </source>
</evidence>
<reference evidence="4" key="2">
    <citation type="journal article" date="2019" name="Int. J. Syst. Evol. Microbiol.">
        <title>The Global Catalogue of Microorganisms (GCM) 10K type strain sequencing project: providing services to taxonomists for standard genome sequencing and annotation.</title>
        <authorList>
            <consortium name="The Broad Institute Genomics Platform"/>
            <consortium name="The Broad Institute Genome Sequencing Center for Infectious Disease"/>
            <person name="Wu L."/>
            <person name="Ma J."/>
        </authorList>
    </citation>
    <scope>NUCLEOTIDE SEQUENCE [LARGE SCALE GENOMIC DNA]</scope>
    <source>
        <strain evidence="4">CGMCC 1.18437</strain>
    </source>
</reference>
<reference evidence="1" key="1">
    <citation type="journal article" date="2014" name="Int. J. Syst. Evol. Microbiol.">
        <title>Complete genome of a new Firmicutes species belonging to the dominant human colonic microbiota ('Ruminococcus bicirculans') reveals two chromosomes and a selective capacity to utilize plant glucans.</title>
        <authorList>
            <consortium name="NISC Comparative Sequencing Program"/>
            <person name="Wegmann U."/>
            <person name="Louis P."/>
            <person name="Goesmann A."/>
            <person name="Henrissat B."/>
            <person name="Duncan S.H."/>
            <person name="Flint H.J."/>
        </authorList>
    </citation>
    <scope>NUCLEOTIDE SEQUENCE</scope>
    <source>
        <strain evidence="1">CGMCC 1.18437</strain>
    </source>
</reference>
<dbReference type="GO" id="GO:0016301">
    <property type="term" value="F:kinase activity"/>
    <property type="evidence" value="ECO:0007669"/>
    <property type="project" value="UniProtKB-KW"/>
</dbReference>
<proteinExistence type="predicted"/>
<name>A0A7W8KFB7_9DEIO</name>
<evidence type="ECO:0000313" key="3">
    <source>
        <dbReference type="Proteomes" id="UP000539473"/>
    </source>
</evidence>
<keyword evidence="4" id="KW-1185">Reference proteome</keyword>
<reference evidence="1" key="4">
    <citation type="submission" date="2024-05" db="EMBL/GenBank/DDBJ databases">
        <authorList>
            <person name="Sun Q."/>
            <person name="Zhou Y."/>
        </authorList>
    </citation>
    <scope>NUCLEOTIDE SEQUENCE</scope>
    <source>
        <strain evidence="1">CGMCC 1.18437</strain>
    </source>
</reference>